<feature type="transmembrane region" description="Helical" evidence="3">
    <location>
        <begin position="474"/>
        <end position="498"/>
    </location>
</feature>
<feature type="region of interest" description="Disordered" evidence="2">
    <location>
        <begin position="1"/>
        <end position="26"/>
    </location>
</feature>
<keyword evidence="3" id="KW-0472">Membrane</keyword>
<feature type="domain" description="Tyrosine-protein kinase G-rich" evidence="4">
    <location>
        <begin position="423"/>
        <end position="493"/>
    </location>
</feature>
<keyword evidence="1" id="KW-0175">Coiled coil</keyword>
<evidence type="ECO:0000313" key="6">
    <source>
        <dbReference type="Proteomes" id="UP000633219"/>
    </source>
</evidence>
<feature type="compositionally biased region" description="Basic and acidic residues" evidence="2">
    <location>
        <begin position="42"/>
        <end position="62"/>
    </location>
</feature>
<dbReference type="InterPro" id="IPR032807">
    <property type="entry name" value="GNVR"/>
</dbReference>
<dbReference type="Proteomes" id="UP000633219">
    <property type="component" value="Unassembled WGS sequence"/>
</dbReference>
<proteinExistence type="predicted"/>
<keyword evidence="3" id="KW-1133">Transmembrane helix</keyword>
<evidence type="ECO:0000313" key="5">
    <source>
        <dbReference type="EMBL" id="MBL0373514.1"/>
    </source>
</evidence>
<evidence type="ECO:0000256" key="1">
    <source>
        <dbReference type="SAM" id="Coils"/>
    </source>
</evidence>
<keyword evidence="3" id="KW-0812">Transmembrane</keyword>
<dbReference type="PANTHER" id="PTHR32309:SF13">
    <property type="entry name" value="FERRIC ENTEROBACTIN TRANSPORT PROTEIN FEPE"/>
    <property type="match status" value="1"/>
</dbReference>
<dbReference type="PANTHER" id="PTHR32309">
    <property type="entry name" value="TYROSINE-PROTEIN KINASE"/>
    <property type="match status" value="1"/>
</dbReference>
<accession>A0A936YN02</accession>
<evidence type="ECO:0000256" key="2">
    <source>
        <dbReference type="SAM" id="MobiDB-lite"/>
    </source>
</evidence>
<dbReference type="RefSeq" id="WP_201660091.1">
    <property type="nucleotide sequence ID" value="NZ_JAEQNC010000008.1"/>
</dbReference>
<organism evidence="5 6">
    <name type="scientific">Rhizobium setariae</name>
    <dbReference type="NCBI Taxonomy" id="2801340"/>
    <lineage>
        <taxon>Bacteria</taxon>
        <taxon>Pseudomonadati</taxon>
        <taxon>Pseudomonadota</taxon>
        <taxon>Alphaproteobacteria</taxon>
        <taxon>Hyphomicrobiales</taxon>
        <taxon>Rhizobiaceae</taxon>
        <taxon>Rhizobium/Agrobacterium group</taxon>
        <taxon>Rhizobium</taxon>
    </lineage>
</organism>
<feature type="coiled-coil region" evidence="1">
    <location>
        <begin position="244"/>
        <end position="278"/>
    </location>
</feature>
<keyword evidence="6" id="KW-1185">Reference proteome</keyword>
<feature type="transmembrane region" description="Helical" evidence="3">
    <location>
        <begin position="93"/>
        <end position="113"/>
    </location>
</feature>
<sequence>MSEQDRTAPSAATARLGIRPDGSYTRSKKPVVLYSQYIASKKAPDSKSLEQPDPSAEKRDYFETADEQTAEHRTRIPLIDLLSVMRIGWSYRGMMLCLVAAGMLGGSGFAITIPSKYSAISTLYFDPTSIRTSQEGRDVSVQSEVMKATIDSQTKIIALDSVVWPVVMKLRLTRDLPSAGGTVEDVVGSLKKAIKITRADDTYITEVQVTTGSPTQSAKIANALVETFLNQEKQRKLDKYATINSAFQGRLDELRKQVEQSESAVEQFRSENDLIEAEGDLISDKRLTALNDLLVTTQQATIAAKSKLDSATRINVNDVVNGTLKDTVASSTLSSLRVQYANLASSLGRLESQMGSRHPSLIAAKASMETLKSELRNELSRMVSSAKDEYDQASKTEKSLQSELAAQKSLQSTISPEMVQLKELERKATADKEIYEAVLKRAGETTEEKNLLQNNIRVVSEATPPIAADAPGRAMLLIAGLFGGLMFGLGIGLMAALFRNAFDGGPIYRSRSYLSRG</sequence>
<dbReference type="AlphaFoldDB" id="A0A936YN02"/>
<protein>
    <submittedName>
        <fullName evidence="5">GumC family protein</fullName>
    </submittedName>
</protein>
<evidence type="ECO:0000259" key="4">
    <source>
        <dbReference type="Pfam" id="PF13807"/>
    </source>
</evidence>
<feature type="coiled-coil region" evidence="1">
    <location>
        <begin position="376"/>
        <end position="403"/>
    </location>
</feature>
<dbReference type="GO" id="GO:0005886">
    <property type="term" value="C:plasma membrane"/>
    <property type="evidence" value="ECO:0007669"/>
    <property type="project" value="TreeGrafter"/>
</dbReference>
<gene>
    <name evidence="5" type="ORF">JJB09_15905</name>
</gene>
<evidence type="ECO:0000256" key="3">
    <source>
        <dbReference type="SAM" id="Phobius"/>
    </source>
</evidence>
<name>A0A936YN02_9HYPH</name>
<dbReference type="InterPro" id="IPR050445">
    <property type="entry name" value="Bact_polysacc_biosynth/exp"/>
</dbReference>
<dbReference type="Pfam" id="PF13807">
    <property type="entry name" value="GNVR"/>
    <property type="match status" value="1"/>
</dbReference>
<dbReference type="EMBL" id="JAEQNC010000008">
    <property type="protein sequence ID" value="MBL0373514.1"/>
    <property type="molecule type" value="Genomic_DNA"/>
</dbReference>
<feature type="region of interest" description="Disordered" evidence="2">
    <location>
        <begin position="41"/>
        <end position="68"/>
    </location>
</feature>
<dbReference type="GO" id="GO:0004713">
    <property type="term" value="F:protein tyrosine kinase activity"/>
    <property type="evidence" value="ECO:0007669"/>
    <property type="project" value="TreeGrafter"/>
</dbReference>
<comment type="caution">
    <text evidence="5">The sequence shown here is derived from an EMBL/GenBank/DDBJ whole genome shotgun (WGS) entry which is preliminary data.</text>
</comment>
<reference evidence="5" key="1">
    <citation type="submission" date="2021-01" db="EMBL/GenBank/DDBJ databases">
        <title>Rhizobium sp. strain KVB221 16S ribosomal RNA gene Genome sequencing and assembly.</title>
        <authorList>
            <person name="Kang M."/>
        </authorList>
    </citation>
    <scope>NUCLEOTIDE SEQUENCE</scope>
    <source>
        <strain evidence="5">KVB221</strain>
    </source>
</reference>